<dbReference type="SUPFAM" id="SSF56672">
    <property type="entry name" value="DNA/RNA polymerases"/>
    <property type="match status" value="1"/>
</dbReference>
<keyword evidence="4" id="KW-0255">Endonuclease</keyword>
<keyword evidence="6" id="KW-0695">RNA-directed DNA polymerase</keyword>
<dbReference type="PANTHER" id="PTHR37984:SF5">
    <property type="entry name" value="PROTEIN NYNRIN-LIKE"/>
    <property type="match status" value="1"/>
</dbReference>
<dbReference type="AlphaFoldDB" id="A0A8J6CSW0"/>
<keyword evidence="3" id="KW-0540">Nuclease</keyword>
<accession>A0A8J6CSW0</accession>
<proteinExistence type="predicted"/>
<evidence type="ECO:0000313" key="10">
    <source>
        <dbReference type="Proteomes" id="UP000701853"/>
    </source>
</evidence>
<evidence type="ECO:0000256" key="1">
    <source>
        <dbReference type="ARBA" id="ARBA00022679"/>
    </source>
</evidence>
<evidence type="ECO:0000259" key="7">
    <source>
        <dbReference type="Pfam" id="PF17917"/>
    </source>
</evidence>
<reference evidence="9 10" key="1">
    <citation type="journal article" date="2021" name="bioRxiv">
        <title>The Gossypium anomalum genome as a resource for cotton improvement and evolutionary analysis of hybrid incompatibility.</title>
        <authorList>
            <person name="Grover C.E."/>
            <person name="Yuan D."/>
            <person name="Arick M.A."/>
            <person name="Miller E.R."/>
            <person name="Hu G."/>
            <person name="Peterson D.G."/>
            <person name="Wendel J.F."/>
            <person name="Udall J.A."/>
        </authorList>
    </citation>
    <scope>NUCLEOTIDE SEQUENCE [LARGE SCALE GENOMIC DNA]</scope>
    <source>
        <strain evidence="9">JFW-Udall</strain>
        <tissue evidence="9">Leaf</tissue>
    </source>
</reference>
<dbReference type="InterPro" id="IPR041373">
    <property type="entry name" value="RT_RNaseH"/>
</dbReference>
<evidence type="ECO:0000259" key="8">
    <source>
        <dbReference type="Pfam" id="PF17921"/>
    </source>
</evidence>
<dbReference type="Pfam" id="PF17917">
    <property type="entry name" value="RT_RNaseH"/>
    <property type="match status" value="1"/>
</dbReference>
<feature type="domain" description="Integrase zinc-binding" evidence="8">
    <location>
        <begin position="234"/>
        <end position="290"/>
    </location>
</feature>
<protein>
    <recommendedName>
        <fullName evidence="11">Integrase</fullName>
    </recommendedName>
</protein>
<comment type="caution">
    <text evidence="9">The sequence shown here is derived from an EMBL/GenBank/DDBJ whole genome shotgun (WGS) entry which is preliminary data.</text>
</comment>
<dbReference type="InterPro" id="IPR041588">
    <property type="entry name" value="Integrase_H2C2"/>
</dbReference>
<organism evidence="9 10">
    <name type="scientific">Gossypium anomalum</name>
    <dbReference type="NCBI Taxonomy" id="47600"/>
    <lineage>
        <taxon>Eukaryota</taxon>
        <taxon>Viridiplantae</taxon>
        <taxon>Streptophyta</taxon>
        <taxon>Embryophyta</taxon>
        <taxon>Tracheophyta</taxon>
        <taxon>Spermatophyta</taxon>
        <taxon>Magnoliopsida</taxon>
        <taxon>eudicotyledons</taxon>
        <taxon>Gunneridae</taxon>
        <taxon>Pentapetalae</taxon>
        <taxon>rosids</taxon>
        <taxon>malvids</taxon>
        <taxon>Malvales</taxon>
        <taxon>Malvaceae</taxon>
        <taxon>Malvoideae</taxon>
        <taxon>Gossypium</taxon>
    </lineage>
</organism>
<gene>
    <name evidence="9" type="ORF">CXB51_028645</name>
</gene>
<dbReference type="PANTHER" id="PTHR37984">
    <property type="entry name" value="PROTEIN CBG26694"/>
    <property type="match status" value="1"/>
</dbReference>
<dbReference type="EMBL" id="JAHUZN010000011">
    <property type="protein sequence ID" value="KAG8478748.1"/>
    <property type="molecule type" value="Genomic_DNA"/>
</dbReference>
<dbReference type="GO" id="GO:0004519">
    <property type="term" value="F:endonuclease activity"/>
    <property type="evidence" value="ECO:0007669"/>
    <property type="project" value="UniProtKB-KW"/>
</dbReference>
<evidence type="ECO:0000256" key="5">
    <source>
        <dbReference type="ARBA" id="ARBA00022801"/>
    </source>
</evidence>
<keyword evidence="1" id="KW-0808">Transferase</keyword>
<evidence type="ECO:0000256" key="6">
    <source>
        <dbReference type="ARBA" id="ARBA00022918"/>
    </source>
</evidence>
<name>A0A8J6CSW0_9ROSI</name>
<dbReference type="CDD" id="cd09274">
    <property type="entry name" value="RNase_HI_RT_Ty3"/>
    <property type="match status" value="1"/>
</dbReference>
<evidence type="ECO:0000256" key="4">
    <source>
        <dbReference type="ARBA" id="ARBA00022759"/>
    </source>
</evidence>
<dbReference type="Gene3D" id="1.10.340.70">
    <property type="match status" value="1"/>
</dbReference>
<dbReference type="GO" id="GO:0016787">
    <property type="term" value="F:hydrolase activity"/>
    <property type="evidence" value="ECO:0007669"/>
    <property type="project" value="UniProtKB-KW"/>
</dbReference>
<dbReference type="InterPro" id="IPR043502">
    <property type="entry name" value="DNA/RNA_pol_sf"/>
</dbReference>
<feature type="domain" description="Reverse transcriptase RNase H-like" evidence="7">
    <location>
        <begin position="37"/>
        <end position="134"/>
    </location>
</feature>
<dbReference type="GO" id="GO:0003964">
    <property type="term" value="F:RNA-directed DNA polymerase activity"/>
    <property type="evidence" value="ECO:0007669"/>
    <property type="project" value="UniProtKB-KW"/>
</dbReference>
<keyword evidence="5" id="KW-0378">Hydrolase</keyword>
<evidence type="ECO:0000256" key="3">
    <source>
        <dbReference type="ARBA" id="ARBA00022722"/>
    </source>
</evidence>
<evidence type="ECO:0000313" key="9">
    <source>
        <dbReference type="EMBL" id="KAG8478748.1"/>
    </source>
</evidence>
<dbReference type="Pfam" id="PF17921">
    <property type="entry name" value="Integrase_H2C2"/>
    <property type="match status" value="1"/>
</dbReference>
<evidence type="ECO:0008006" key="11">
    <source>
        <dbReference type="Google" id="ProtNLM"/>
    </source>
</evidence>
<evidence type="ECO:0000256" key="2">
    <source>
        <dbReference type="ARBA" id="ARBA00022695"/>
    </source>
</evidence>
<keyword evidence="2" id="KW-0548">Nucleotidyltransferase</keyword>
<dbReference type="InterPro" id="IPR050951">
    <property type="entry name" value="Retrovirus_Pol_polyprotein"/>
</dbReference>
<dbReference type="Proteomes" id="UP000701853">
    <property type="component" value="Chromosome 11"/>
</dbReference>
<dbReference type="OrthoDB" id="996129at2759"/>
<sequence>MFESNDGLKYGALHFVEGFSVLAVPLTKLLRKGPESGKEFTVYSDASHVGLGCVLMEEGKVVAYASRQLKLHKVNYPTHDLELEAVVFALKIWRHYLYGEKTIIYMDHKSLKYLLTQKELSLRQRRWIELLKDYDCSIEYHSGKANVVADALSRRVVSDLRVMCARLSLYDDGSLLVELQLRPTWTDRIKEKQLLDESLVSHFQQVGNGETSDFGLNGEGVLCFYGRVCIPKDADLRQSILREAHGSPYAMHPGGNKLYRDLRELYWWPGLKREVTYYVSKCLMCQQVKAEHQLPSGLLQ</sequence>
<keyword evidence="10" id="KW-1185">Reference proteome</keyword>